<dbReference type="OrthoDB" id="383906at2157"/>
<sequence length="308" mass="34785">MPGLHKHKGKNSYYFVPRRHGDYHTYQIEDLGRDMILRHGYGDGDRVPWNIFYTLNDLGLLYFKESNADPRTTAPDPDEVDYDLAEELTIKERCEFVAHVLDNYALSDIESDAFFNLLLSITNAPTEYLDSAIESILSNTPFSATEVVEESEAVADYPPLLFASLLYYWYEMLRRGNNAQTYVKQYGGECIHQNDEYAYFLVNSEAEPPEDIDTSDLQLEMPRLLLDSLSDPVDGVDEGLPGDLFEEVTVKLETRKLNQETTVTGPVVAQGIAELEFVGTAIVPLSEMRTLSPLEKLRAELSLDGDSS</sequence>
<dbReference type="RefSeq" id="WP_179169738.1">
    <property type="nucleotide sequence ID" value="NZ_CP058529.1"/>
</dbReference>
<proteinExistence type="predicted"/>
<keyword evidence="2" id="KW-1185">Reference proteome</keyword>
<evidence type="ECO:0000313" key="2">
    <source>
        <dbReference type="Proteomes" id="UP000509750"/>
    </source>
</evidence>
<dbReference type="GeneID" id="56029498"/>
<accession>A0A7D5L2U2</accession>
<dbReference type="AlphaFoldDB" id="A0A7D5L2U2"/>
<protein>
    <submittedName>
        <fullName evidence="1">Uncharacterized protein</fullName>
    </submittedName>
</protein>
<reference evidence="1 2" key="1">
    <citation type="submission" date="2020-07" db="EMBL/GenBank/DDBJ databases">
        <title>Gai3-2, isolated from salt lake.</title>
        <authorList>
            <person name="Cui H."/>
            <person name="Shi X."/>
        </authorList>
    </citation>
    <scope>NUCLEOTIDE SEQUENCE [LARGE SCALE GENOMIC DNA]</scope>
    <source>
        <strain evidence="1 2">Gai3-2</strain>
    </source>
</reference>
<dbReference type="KEGG" id="halg:HUG10_11655"/>
<name>A0A7D5L2U2_9EURY</name>
<dbReference type="Proteomes" id="UP000509750">
    <property type="component" value="Chromosome"/>
</dbReference>
<gene>
    <name evidence="1" type="ORF">HUG10_11655</name>
</gene>
<evidence type="ECO:0000313" key="1">
    <source>
        <dbReference type="EMBL" id="QLG28163.1"/>
    </source>
</evidence>
<dbReference type="EMBL" id="CP058529">
    <property type="protein sequence ID" value="QLG28163.1"/>
    <property type="molecule type" value="Genomic_DNA"/>
</dbReference>
<organism evidence="1 2">
    <name type="scientific">Halorarum halophilum</name>
    <dbReference type="NCBI Taxonomy" id="2743090"/>
    <lineage>
        <taxon>Archaea</taxon>
        <taxon>Methanobacteriati</taxon>
        <taxon>Methanobacteriota</taxon>
        <taxon>Stenosarchaea group</taxon>
        <taxon>Halobacteria</taxon>
        <taxon>Halobacteriales</taxon>
        <taxon>Haloferacaceae</taxon>
        <taxon>Halorarum</taxon>
    </lineage>
</organism>